<dbReference type="PANTHER" id="PTHR37423:SF2">
    <property type="entry name" value="MEMBRANE-BOUND LYTIC MUREIN TRANSGLYCOSYLASE C"/>
    <property type="match status" value="1"/>
</dbReference>
<dbReference type="Pfam" id="PF01464">
    <property type="entry name" value="SLT"/>
    <property type="match status" value="1"/>
</dbReference>
<reference evidence="4" key="1">
    <citation type="submission" date="2021-12" db="EMBL/GenBank/DDBJ databases">
        <title>Novel species in genus Dyadobacter.</title>
        <authorList>
            <person name="Ma C."/>
        </authorList>
    </citation>
    <scope>NUCLEOTIDE SEQUENCE</scope>
    <source>
        <strain evidence="4">CY399</strain>
    </source>
</reference>
<dbReference type="CDD" id="cd16894">
    <property type="entry name" value="MltD-like"/>
    <property type="match status" value="1"/>
</dbReference>
<sequence length="280" mass="31916">MIKLIFMALSIAIMGNEPMSEVGVEKKELKETTIINSDLLAIDFCGEAIPLTELRIAERYQNMIRNYDNPTFRKLMTKTQKRIKIIEPILKKYGVPADFKYLPLIESAMTNDAKSHRGAGGYWQLMPATAKSLGLVINETRDDRKHLVKSTHAAGKYLRNLYRQLGSWTLVAAAYNAGPTHIQNKLDAQNKDDYFKLRLNSETTRYIYKILAVKEWFNNPERSKEWGSGEVVERLEDFKVEQKKAELQSQKAELESEKAALLEKEELQLVSESGKLVAGS</sequence>
<dbReference type="AlphaFoldDB" id="A0A9X1TIN7"/>
<dbReference type="EMBL" id="JAJTTA010000005">
    <property type="protein sequence ID" value="MCF0043042.1"/>
    <property type="molecule type" value="Genomic_DNA"/>
</dbReference>
<evidence type="ECO:0000313" key="5">
    <source>
        <dbReference type="Proteomes" id="UP001139700"/>
    </source>
</evidence>
<accession>A0A9X1TIN7</accession>
<gene>
    <name evidence="4" type="ORF">LXM24_23265</name>
</gene>
<evidence type="ECO:0000256" key="2">
    <source>
        <dbReference type="SAM" id="Coils"/>
    </source>
</evidence>
<dbReference type="InterPro" id="IPR008258">
    <property type="entry name" value="Transglycosylase_SLT_dom_1"/>
</dbReference>
<comment type="similarity">
    <text evidence="1">Belongs to the transglycosylase Slt family.</text>
</comment>
<feature type="coiled-coil region" evidence="2">
    <location>
        <begin position="235"/>
        <end position="267"/>
    </location>
</feature>
<dbReference type="Proteomes" id="UP001139700">
    <property type="component" value="Unassembled WGS sequence"/>
</dbReference>
<keyword evidence="2" id="KW-0175">Coiled coil</keyword>
<evidence type="ECO:0000259" key="3">
    <source>
        <dbReference type="Pfam" id="PF01464"/>
    </source>
</evidence>
<organism evidence="4 5">
    <name type="scientific">Dyadobacter fanqingshengii</name>
    <dbReference type="NCBI Taxonomy" id="2906443"/>
    <lineage>
        <taxon>Bacteria</taxon>
        <taxon>Pseudomonadati</taxon>
        <taxon>Bacteroidota</taxon>
        <taxon>Cytophagia</taxon>
        <taxon>Cytophagales</taxon>
        <taxon>Spirosomataceae</taxon>
        <taxon>Dyadobacter</taxon>
    </lineage>
</organism>
<dbReference type="InterPro" id="IPR023346">
    <property type="entry name" value="Lysozyme-like_dom_sf"/>
</dbReference>
<protein>
    <submittedName>
        <fullName evidence="4">Lytic transglycosylase domain-containing protein</fullName>
    </submittedName>
</protein>
<dbReference type="SUPFAM" id="SSF53955">
    <property type="entry name" value="Lysozyme-like"/>
    <property type="match status" value="1"/>
</dbReference>
<name>A0A9X1TIN7_9BACT</name>
<feature type="domain" description="Transglycosylase SLT" evidence="3">
    <location>
        <begin position="91"/>
        <end position="193"/>
    </location>
</feature>
<dbReference type="PANTHER" id="PTHR37423">
    <property type="entry name" value="SOLUBLE LYTIC MUREIN TRANSGLYCOSYLASE-RELATED"/>
    <property type="match status" value="1"/>
</dbReference>
<evidence type="ECO:0000256" key="1">
    <source>
        <dbReference type="ARBA" id="ARBA00007734"/>
    </source>
</evidence>
<dbReference type="RefSeq" id="WP_234615879.1">
    <property type="nucleotide sequence ID" value="NZ_CP098806.1"/>
</dbReference>
<keyword evidence="5" id="KW-1185">Reference proteome</keyword>
<proteinExistence type="inferred from homology"/>
<comment type="caution">
    <text evidence="4">The sequence shown here is derived from an EMBL/GenBank/DDBJ whole genome shotgun (WGS) entry which is preliminary data.</text>
</comment>
<dbReference type="Gene3D" id="1.10.530.10">
    <property type="match status" value="1"/>
</dbReference>
<evidence type="ECO:0000313" key="4">
    <source>
        <dbReference type="EMBL" id="MCF0043042.1"/>
    </source>
</evidence>